<evidence type="ECO:0000313" key="2">
    <source>
        <dbReference type="EMBL" id="MEV0365742.1"/>
    </source>
</evidence>
<reference evidence="2 3" key="1">
    <citation type="submission" date="2024-06" db="EMBL/GenBank/DDBJ databases">
        <title>The Natural Products Discovery Center: Release of the First 8490 Sequenced Strains for Exploring Actinobacteria Biosynthetic Diversity.</title>
        <authorList>
            <person name="Kalkreuter E."/>
            <person name="Kautsar S.A."/>
            <person name="Yang D."/>
            <person name="Bader C.D."/>
            <person name="Teijaro C.N."/>
            <person name="Fluegel L."/>
            <person name="Davis C.M."/>
            <person name="Simpson J.R."/>
            <person name="Lauterbach L."/>
            <person name="Steele A.D."/>
            <person name="Gui C."/>
            <person name="Meng S."/>
            <person name="Li G."/>
            <person name="Viehrig K."/>
            <person name="Ye F."/>
            <person name="Su P."/>
            <person name="Kiefer A.F."/>
            <person name="Nichols A."/>
            <person name="Cepeda A.J."/>
            <person name="Yan W."/>
            <person name="Fan B."/>
            <person name="Jiang Y."/>
            <person name="Adhikari A."/>
            <person name="Zheng C.-J."/>
            <person name="Schuster L."/>
            <person name="Cowan T.M."/>
            <person name="Smanski M.J."/>
            <person name="Chevrette M.G."/>
            <person name="De Carvalho L.P.S."/>
            <person name="Shen B."/>
        </authorList>
    </citation>
    <scope>NUCLEOTIDE SEQUENCE [LARGE SCALE GENOMIC DNA]</scope>
    <source>
        <strain evidence="2 3">NPDC050671</strain>
    </source>
</reference>
<dbReference type="RefSeq" id="WP_357982591.1">
    <property type="nucleotide sequence ID" value="NZ_JBFAIH010000015.1"/>
</dbReference>
<feature type="domain" description="Phage tail lysozyme" evidence="1">
    <location>
        <begin position="202"/>
        <end position="341"/>
    </location>
</feature>
<accession>A0ABV3FDF6</accession>
<name>A0ABV3FDF6_9NOCA</name>
<dbReference type="Proteomes" id="UP001551658">
    <property type="component" value="Unassembled WGS sequence"/>
</dbReference>
<keyword evidence="3" id="KW-1185">Reference proteome</keyword>
<gene>
    <name evidence="2" type="ORF">AB0H72_23895</name>
</gene>
<protein>
    <submittedName>
        <fullName evidence="2">Phage tail tip lysozyme</fullName>
    </submittedName>
</protein>
<dbReference type="InterPro" id="IPR041219">
    <property type="entry name" value="Phage_lysozyme2"/>
</dbReference>
<dbReference type="Gene3D" id="1.10.530.10">
    <property type="match status" value="1"/>
</dbReference>
<dbReference type="Pfam" id="PF18013">
    <property type="entry name" value="Phage_lysozyme2"/>
    <property type="match status" value="1"/>
</dbReference>
<evidence type="ECO:0000259" key="1">
    <source>
        <dbReference type="Pfam" id="PF18013"/>
    </source>
</evidence>
<organism evidence="2 3">
    <name type="scientific">Nocardia fusca</name>
    <dbReference type="NCBI Taxonomy" id="941183"/>
    <lineage>
        <taxon>Bacteria</taxon>
        <taxon>Bacillati</taxon>
        <taxon>Actinomycetota</taxon>
        <taxon>Actinomycetes</taxon>
        <taxon>Mycobacteriales</taxon>
        <taxon>Nocardiaceae</taxon>
        <taxon>Nocardia</taxon>
    </lineage>
</organism>
<comment type="caution">
    <text evidence="2">The sequence shown here is derived from an EMBL/GenBank/DDBJ whole genome shotgun (WGS) entry which is preliminary data.</text>
</comment>
<dbReference type="EMBL" id="JBFAIH010000015">
    <property type="protein sequence ID" value="MEV0365742.1"/>
    <property type="molecule type" value="Genomic_DNA"/>
</dbReference>
<proteinExistence type="predicted"/>
<evidence type="ECO:0000313" key="3">
    <source>
        <dbReference type="Proteomes" id="UP001551658"/>
    </source>
</evidence>
<sequence length="355" mass="37635">MAPTKEWALHRPDNAPILNPYITYVENVLKALEDGLGDKNAQTLNAGKLVKKAAERPGESALRQQYDLNMEQVDGYQEDWESLDDQIGFIAGFAAEDANTVSREFEDLRDSAVEITAVVPDNPSPARQLDAVNALDNAVGVAYEAILRANAKLVGKSTEVPAQNWSGNGGAAPYVPGLTNTGSAYSGASAQPIGEGVKAKLEDMHKYLLEKGFTPAQAAGILGNLQVEAPGFNTGAYNPGEGAIGLAQWHSGRRANLEAFAASQGKPVTDWKTQIDFMVHEMRGTPGIEGMGGRSESAAYNRLMGAGSATDAAVAFDEHYERSSGEHRGQRVANAESIANSMRNVSASTDSAVPA</sequence>